<evidence type="ECO:0000313" key="4">
    <source>
        <dbReference type="EMBL" id="KJL30523.1"/>
    </source>
</evidence>
<feature type="region of interest" description="Disordered" evidence="1">
    <location>
        <begin position="1"/>
        <end position="28"/>
    </location>
</feature>
<gene>
    <name evidence="4" type="ORF">RL72_00234</name>
</gene>
<dbReference type="GO" id="GO:0006516">
    <property type="term" value="P:glycoprotein catabolic process"/>
    <property type="evidence" value="ECO:0007669"/>
    <property type="project" value="TreeGrafter"/>
</dbReference>
<feature type="region of interest" description="Disordered" evidence="1">
    <location>
        <begin position="946"/>
        <end position="972"/>
    </location>
</feature>
<dbReference type="Gene3D" id="3.30.2080.10">
    <property type="entry name" value="GH92 mannosidase domain"/>
    <property type="match status" value="1"/>
</dbReference>
<dbReference type="GO" id="GO:0030246">
    <property type="term" value="F:carbohydrate binding"/>
    <property type="evidence" value="ECO:0007669"/>
    <property type="project" value="InterPro"/>
</dbReference>
<dbReference type="PANTHER" id="PTHR12143">
    <property type="entry name" value="PEPTIDE N-GLYCANASE PNGASE -RELATED"/>
    <property type="match status" value="1"/>
</dbReference>
<dbReference type="PATRIC" id="fig|582680.7.peg.246"/>
<dbReference type="InterPro" id="IPR012939">
    <property type="entry name" value="Glyco_hydro_92"/>
</dbReference>
<organism evidence="4 5">
    <name type="scientific">Microbacterium azadirachtae</name>
    <dbReference type="NCBI Taxonomy" id="582680"/>
    <lineage>
        <taxon>Bacteria</taxon>
        <taxon>Bacillati</taxon>
        <taxon>Actinomycetota</taxon>
        <taxon>Actinomycetes</taxon>
        <taxon>Micrococcales</taxon>
        <taxon>Microbacteriaceae</taxon>
        <taxon>Microbacterium</taxon>
    </lineage>
</organism>
<protein>
    <submittedName>
        <fullName evidence="4">Glycosyl hydrolase family 92</fullName>
    </submittedName>
</protein>
<dbReference type="RefSeq" id="WP_045248982.1">
    <property type="nucleotide sequence ID" value="NZ_JYIT01000043.1"/>
</dbReference>
<dbReference type="AlphaFoldDB" id="A0A0F0LBL0"/>
<evidence type="ECO:0000256" key="1">
    <source>
        <dbReference type="SAM" id="MobiDB-lite"/>
    </source>
</evidence>
<evidence type="ECO:0000313" key="5">
    <source>
        <dbReference type="Proteomes" id="UP000033448"/>
    </source>
</evidence>
<accession>A0A0F0LBL0</accession>
<dbReference type="PANTHER" id="PTHR12143:SF43">
    <property type="entry name" value="PUTATIVE-RELATED"/>
    <property type="match status" value="1"/>
</dbReference>
<dbReference type="InterPro" id="IPR008928">
    <property type="entry name" value="6-hairpin_glycosidase_sf"/>
</dbReference>
<feature type="domain" description="Glycosyl hydrolase family 92" evidence="2">
    <location>
        <begin position="419"/>
        <end position="925"/>
    </location>
</feature>
<dbReference type="Gene3D" id="1.20.1050.60">
    <property type="entry name" value="alpha-1,2-mannosidase"/>
    <property type="match status" value="1"/>
</dbReference>
<dbReference type="OrthoDB" id="9804511at2"/>
<dbReference type="Pfam" id="PF17678">
    <property type="entry name" value="Glyco_hydro_92N"/>
    <property type="match status" value="1"/>
</dbReference>
<dbReference type="Proteomes" id="UP000033448">
    <property type="component" value="Unassembled WGS sequence"/>
</dbReference>
<feature type="compositionally biased region" description="Basic and acidic residues" evidence="1">
    <location>
        <begin position="176"/>
        <end position="193"/>
    </location>
</feature>
<dbReference type="SUPFAM" id="SSF48208">
    <property type="entry name" value="Six-hairpin glycosidases"/>
    <property type="match status" value="1"/>
</dbReference>
<reference evidence="4 5" key="1">
    <citation type="submission" date="2015-02" db="EMBL/GenBank/DDBJ databases">
        <title>Draft genome sequences of ten Microbacterium spp. with emphasis on heavy metal contaminated environments.</title>
        <authorList>
            <person name="Corretto E."/>
        </authorList>
    </citation>
    <scope>NUCLEOTIDE SEQUENCE [LARGE SCALE GENOMIC DNA]</scope>
    <source>
        <strain evidence="4 5">DSM 23848</strain>
    </source>
</reference>
<keyword evidence="5" id="KW-1185">Reference proteome</keyword>
<dbReference type="InterPro" id="IPR014718">
    <property type="entry name" value="GH-type_carb-bd"/>
</dbReference>
<dbReference type="Gene3D" id="2.70.98.10">
    <property type="match status" value="1"/>
</dbReference>
<dbReference type="Pfam" id="PF07971">
    <property type="entry name" value="Glyco_hydro_92"/>
    <property type="match status" value="1"/>
</dbReference>
<dbReference type="InterPro" id="IPR041371">
    <property type="entry name" value="GH92_N"/>
</dbReference>
<feature type="region of interest" description="Disordered" evidence="1">
    <location>
        <begin position="176"/>
        <end position="206"/>
    </location>
</feature>
<keyword evidence="4" id="KW-0378">Hydrolase</keyword>
<dbReference type="Gene3D" id="1.20.1610.10">
    <property type="entry name" value="alpha-1,2-mannosidases domains"/>
    <property type="match status" value="1"/>
</dbReference>
<proteinExistence type="predicted"/>
<dbReference type="NCBIfam" id="TIGR01180">
    <property type="entry name" value="aman2_put"/>
    <property type="match status" value="1"/>
</dbReference>
<dbReference type="GO" id="GO:0005975">
    <property type="term" value="P:carbohydrate metabolic process"/>
    <property type="evidence" value="ECO:0007669"/>
    <property type="project" value="InterPro"/>
</dbReference>
<evidence type="ECO:0000259" key="3">
    <source>
        <dbReference type="Pfam" id="PF17678"/>
    </source>
</evidence>
<name>A0A0F0LBL0_9MICO</name>
<sequence length="1119" mass="119021">MTHAVPRSGAVLEPARGPEDPPSSRPHAGVLGGAVRAYRFAPGQGVQRIPLPDDVVPGPDTVLHWAFYADGPAAALAPHAALAVAVDVVFDDGIRLADDPGLRDRYGFPLDAQAQFDAAWAMPEQWNADSVALGAHTGRTGRIEVVLGAPSLAAPGAERADEPVTGFVEVRVDHAPAHEGADPSPAERVDTRRGSHAGSRFSRGNTIPVTAAPHGFCFLTPATDASDARWPYRPFVHDDPDPDGIGIRRLEAVQFSHQPSPWIGDHGVLQLMPFTGEPHSDRTARRRGILPGTERARPHVYTAALTGGLRLEVTATDHGGAFRALADDPGETVGFVLDQIRPEGRLTYAADGVSFSGWVPEGDPGWGNPPRTYFAGRVVQHPIAYGALSAAGRERVAGYVAGRGAIEVRIALSYLSVAQAERNLALELPDAVSFEVLRDALRARWDALLGAVQIPALAAEAHPGRTLAHEEDAARIASALYRLHLYPCRIDENTGTTERPVPRYADATAPAAPHGETETGAVVRDGEAHVTNGYWDTYRTAWPLLGMLDPAGTGAMLDGLLRQWRDGGWMARWSAPGYVDCMVGTSSDQIFADAARRGLPFDAAAAFESAWRNASEPSADPRVGRKGIGAGRFLGWIPSSVHEGMSWSIENAISDAGIAHLADALAADPDARPPARARYRAFSRSFRNRALAHRSLFDAETGFFRGRDEEGSFSDAFDPRIWGGDNVETNAWGMSVGAVHDGAGLAALHGGPAGLRAHLDRLFAEPETADPAFGGTYGTVIHEQREARALRSGMCAISNQPAHHIPWMHVFGDEPWRAGATVHALARRLFTGAMIAQGFPGDEDNGEMSAWWLWAALGLYPLELGAGALRIGAPLLDDVTVRRTDGRTLRIRTRRESPDATHLAEARLDGVPLERPLLDVRVLDHSADAVLDLVLTADPGRVAASPLWAPAEPDAGTDAHSAGEDTSVAPGWRADLTGPVVVPGAERAGSPGVPLGADAVVALFADGDDAAVPLAEGEVAGWRFSAPTTITDVTLTAVAHTSAEALAWEHSADGETWIPVSTTHREDLPADRTVPFTFAAPVTTALLRVRATAPAVLRQIELFDLGDPAADFRDTAAHP</sequence>
<dbReference type="GO" id="GO:0000224">
    <property type="term" value="F:peptide-N4-(N-acetyl-beta-glucosaminyl)asparagine amidase activity"/>
    <property type="evidence" value="ECO:0007669"/>
    <property type="project" value="TreeGrafter"/>
</dbReference>
<dbReference type="InterPro" id="IPR050883">
    <property type="entry name" value="PNGase"/>
</dbReference>
<comment type="caution">
    <text evidence="4">The sequence shown here is derived from an EMBL/GenBank/DDBJ whole genome shotgun (WGS) entry which is preliminary data.</text>
</comment>
<dbReference type="InterPro" id="IPR005887">
    <property type="entry name" value="GH92_a_mannosidase_put"/>
</dbReference>
<dbReference type="EMBL" id="JYIT01000043">
    <property type="protein sequence ID" value="KJL30523.1"/>
    <property type="molecule type" value="Genomic_DNA"/>
</dbReference>
<dbReference type="GO" id="GO:0005829">
    <property type="term" value="C:cytosol"/>
    <property type="evidence" value="ECO:0007669"/>
    <property type="project" value="TreeGrafter"/>
</dbReference>
<feature type="domain" description="Glycosyl hydrolase family 92 N-terminal" evidence="3">
    <location>
        <begin position="189"/>
        <end position="391"/>
    </location>
</feature>
<evidence type="ECO:0000259" key="2">
    <source>
        <dbReference type="Pfam" id="PF07971"/>
    </source>
</evidence>